<dbReference type="SUPFAM" id="SSF51182">
    <property type="entry name" value="RmlC-like cupins"/>
    <property type="match status" value="1"/>
</dbReference>
<evidence type="ECO:0000313" key="1">
    <source>
        <dbReference type="EMBL" id="GAA3628706.1"/>
    </source>
</evidence>
<organism evidence="1 2">
    <name type="scientific">Kineosporia mesophila</name>
    <dbReference type="NCBI Taxonomy" id="566012"/>
    <lineage>
        <taxon>Bacteria</taxon>
        <taxon>Bacillati</taxon>
        <taxon>Actinomycetota</taxon>
        <taxon>Actinomycetes</taxon>
        <taxon>Kineosporiales</taxon>
        <taxon>Kineosporiaceae</taxon>
        <taxon>Kineosporia</taxon>
    </lineage>
</organism>
<keyword evidence="2" id="KW-1185">Reference proteome</keyword>
<gene>
    <name evidence="1" type="ORF">GCM10022223_52710</name>
</gene>
<protein>
    <recommendedName>
        <fullName evidence="3">Signal peptidase I</fullName>
    </recommendedName>
</protein>
<evidence type="ECO:0000313" key="2">
    <source>
        <dbReference type="Proteomes" id="UP001501074"/>
    </source>
</evidence>
<dbReference type="InterPro" id="IPR011051">
    <property type="entry name" value="RmlC_Cupin_sf"/>
</dbReference>
<proteinExistence type="predicted"/>
<dbReference type="EMBL" id="BAAAZO010000010">
    <property type="protein sequence ID" value="GAA3628706.1"/>
    <property type="molecule type" value="Genomic_DNA"/>
</dbReference>
<dbReference type="Proteomes" id="UP001501074">
    <property type="component" value="Unassembled WGS sequence"/>
</dbReference>
<dbReference type="Gene3D" id="2.60.120.10">
    <property type="entry name" value="Jelly Rolls"/>
    <property type="match status" value="1"/>
</dbReference>
<accession>A0ABP7ABK6</accession>
<evidence type="ECO:0008006" key="3">
    <source>
        <dbReference type="Google" id="ProtNLM"/>
    </source>
</evidence>
<reference evidence="2" key="1">
    <citation type="journal article" date="2019" name="Int. J. Syst. Evol. Microbiol.">
        <title>The Global Catalogue of Microorganisms (GCM) 10K type strain sequencing project: providing services to taxonomists for standard genome sequencing and annotation.</title>
        <authorList>
            <consortium name="The Broad Institute Genomics Platform"/>
            <consortium name="The Broad Institute Genome Sequencing Center for Infectious Disease"/>
            <person name="Wu L."/>
            <person name="Ma J."/>
        </authorList>
    </citation>
    <scope>NUCLEOTIDE SEQUENCE [LARGE SCALE GENOMIC DNA]</scope>
    <source>
        <strain evidence="2">JCM 16902</strain>
    </source>
</reference>
<name>A0ABP7ABK6_9ACTN</name>
<dbReference type="RefSeq" id="WP_231484494.1">
    <property type="nucleotide sequence ID" value="NZ_BAAAZO010000010.1"/>
</dbReference>
<sequence>MDWHQGNATDDRDQKGWLIGFFATGDQGVNYSEDVEIKWSDHRAGDVQTDWEKSQGTSVGILISGRMRIHFNDGTADLDEQGDYVRFGPGVDHRFSTPTGGRLITVRWPSRPDQDRD</sequence>
<comment type="caution">
    <text evidence="1">The sequence shown here is derived from an EMBL/GenBank/DDBJ whole genome shotgun (WGS) entry which is preliminary data.</text>
</comment>
<dbReference type="InterPro" id="IPR014710">
    <property type="entry name" value="RmlC-like_jellyroll"/>
</dbReference>